<dbReference type="Proteomes" id="UP000664144">
    <property type="component" value="Unassembled WGS sequence"/>
</dbReference>
<organism evidence="2 3">
    <name type="scientific">Hymenobacter telluris</name>
    <dbReference type="NCBI Taxonomy" id="2816474"/>
    <lineage>
        <taxon>Bacteria</taxon>
        <taxon>Pseudomonadati</taxon>
        <taxon>Bacteroidota</taxon>
        <taxon>Cytophagia</taxon>
        <taxon>Cytophagales</taxon>
        <taxon>Hymenobacteraceae</taxon>
        <taxon>Hymenobacter</taxon>
    </lineage>
</organism>
<feature type="domain" description="Peptidase C14 caspase" evidence="1">
    <location>
        <begin position="8"/>
        <end position="247"/>
    </location>
</feature>
<dbReference type="RefSeq" id="WP_206986633.1">
    <property type="nucleotide sequence ID" value="NZ_JAFLQZ010000022.1"/>
</dbReference>
<dbReference type="InterPro" id="IPR011600">
    <property type="entry name" value="Pept_C14_caspase"/>
</dbReference>
<proteinExistence type="predicted"/>
<dbReference type="GO" id="GO:0006508">
    <property type="term" value="P:proteolysis"/>
    <property type="evidence" value="ECO:0007669"/>
    <property type="project" value="InterPro"/>
</dbReference>
<comment type="caution">
    <text evidence="2">The sequence shown here is derived from an EMBL/GenBank/DDBJ whole genome shotgun (WGS) entry which is preliminary data.</text>
</comment>
<dbReference type="GO" id="GO:0004197">
    <property type="term" value="F:cysteine-type endopeptidase activity"/>
    <property type="evidence" value="ECO:0007669"/>
    <property type="project" value="InterPro"/>
</dbReference>
<dbReference type="EMBL" id="JAFLQZ010000022">
    <property type="protein sequence ID" value="MBO0360722.1"/>
    <property type="molecule type" value="Genomic_DNA"/>
</dbReference>
<name>A0A939F0X2_9BACT</name>
<evidence type="ECO:0000313" key="3">
    <source>
        <dbReference type="Proteomes" id="UP000664144"/>
    </source>
</evidence>
<sequence>MNQKEDHYAIVVGIDHYQRYDCLQGACNDANDFAEWLEKASGGNLPHGNVKTIVSDKGLTGPTVQLIDEAVIQLLEKSRNYSRRVGTRLYLFMAGHGLSAKTFGPFSGSREVLLAMPKDGNIQAQQYPGIRCADHFRESGVFKEVVLFMDCCRDHLNFNLMPYWVFVPYLNAEARVHHYYAFATGAGQRSREYEINGKWRGIFSQYLIEGLEGKATDGEGNVTGRSLKEYVDRMVAMVSGLSGQAPQQVDTVGDENIILVASKPAQESELVVKRSNPAQQVWLFAGNDINHLVLPKEEKDSFMVFPVSEGNLYLIGYAPTNKPAYAKYLQNPKHLIINDTTRLIDDDFFNSK</sequence>
<reference evidence="2" key="1">
    <citation type="submission" date="2021-03" db="EMBL/GenBank/DDBJ databases">
        <authorList>
            <person name="Kim M.K."/>
        </authorList>
    </citation>
    <scope>NUCLEOTIDE SEQUENCE</scope>
    <source>
        <strain evidence="2">BT186</strain>
    </source>
</reference>
<dbReference type="AlphaFoldDB" id="A0A939F0X2"/>
<evidence type="ECO:0000313" key="2">
    <source>
        <dbReference type="EMBL" id="MBO0360722.1"/>
    </source>
</evidence>
<keyword evidence="3" id="KW-1185">Reference proteome</keyword>
<accession>A0A939F0X2</accession>
<evidence type="ECO:0000259" key="1">
    <source>
        <dbReference type="Pfam" id="PF00656"/>
    </source>
</evidence>
<gene>
    <name evidence="2" type="ORF">J0X19_22365</name>
</gene>
<dbReference type="Pfam" id="PF00656">
    <property type="entry name" value="Peptidase_C14"/>
    <property type="match status" value="1"/>
</dbReference>
<protein>
    <submittedName>
        <fullName evidence="2">Caspase family protein</fullName>
    </submittedName>
</protein>
<dbReference type="Gene3D" id="3.40.50.1460">
    <property type="match status" value="1"/>
</dbReference>